<evidence type="ECO:0000259" key="1">
    <source>
        <dbReference type="PROSITE" id="PS50280"/>
    </source>
</evidence>
<organism evidence="2 3">
    <name type="scientific">Candidatus Nealsonbacteria bacterium CG08_land_8_20_14_0_20_36_22</name>
    <dbReference type="NCBI Taxonomy" id="1974704"/>
    <lineage>
        <taxon>Bacteria</taxon>
        <taxon>Candidatus Nealsoniibacteriota</taxon>
    </lineage>
</organism>
<dbReference type="SUPFAM" id="SSF82199">
    <property type="entry name" value="SET domain"/>
    <property type="match status" value="1"/>
</dbReference>
<evidence type="ECO:0000313" key="3">
    <source>
        <dbReference type="Proteomes" id="UP000231472"/>
    </source>
</evidence>
<dbReference type="InterPro" id="IPR046341">
    <property type="entry name" value="SET_dom_sf"/>
</dbReference>
<dbReference type="InterPro" id="IPR001214">
    <property type="entry name" value="SET_dom"/>
</dbReference>
<dbReference type="PROSITE" id="PS50280">
    <property type="entry name" value="SET"/>
    <property type="match status" value="1"/>
</dbReference>
<dbReference type="Pfam" id="PF00856">
    <property type="entry name" value="SET"/>
    <property type="match status" value="1"/>
</dbReference>
<sequence>MNQKKDILKKLENTYCRLKPSPLHGIGVFAIRDIPKGTNVFSDDDSETIWTDKSEIKGIDPEIQKLYDDFGIIKNNKYGCPKNFNSMTIGWYLNESKKNPNMRCNKNYDLYSIRDIKKGEELTVDYSTFSD</sequence>
<dbReference type="Gene3D" id="2.170.270.10">
    <property type="entry name" value="SET domain"/>
    <property type="match status" value="1"/>
</dbReference>
<evidence type="ECO:0000313" key="2">
    <source>
        <dbReference type="EMBL" id="PIS40144.1"/>
    </source>
</evidence>
<proteinExistence type="predicted"/>
<dbReference type="CDD" id="cd08161">
    <property type="entry name" value="SET"/>
    <property type="match status" value="1"/>
</dbReference>
<dbReference type="AlphaFoldDB" id="A0A2H0YNR5"/>
<dbReference type="EMBL" id="PEYC01000025">
    <property type="protein sequence ID" value="PIS40144.1"/>
    <property type="molecule type" value="Genomic_DNA"/>
</dbReference>
<gene>
    <name evidence="2" type="ORF">COT32_01325</name>
</gene>
<protein>
    <recommendedName>
        <fullName evidence="1">SET domain-containing protein</fullName>
    </recommendedName>
</protein>
<comment type="caution">
    <text evidence="2">The sequence shown here is derived from an EMBL/GenBank/DDBJ whole genome shotgun (WGS) entry which is preliminary data.</text>
</comment>
<dbReference type="Proteomes" id="UP000231472">
    <property type="component" value="Unassembled WGS sequence"/>
</dbReference>
<name>A0A2H0YNR5_9BACT</name>
<accession>A0A2H0YNR5</accession>
<feature type="domain" description="SET" evidence="1">
    <location>
        <begin position="9"/>
        <end position="127"/>
    </location>
</feature>
<reference evidence="3" key="1">
    <citation type="submission" date="2017-09" db="EMBL/GenBank/DDBJ databases">
        <title>Depth-based differentiation of microbial function through sediment-hosted aquifers and enrichment of novel symbionts in the deep terrestrial subsurface.</title>
        <authorList>
            <person name="Probst A.J."/>
            <person name="Ladd B."/>
            <person name="Jarett J.K."/>
            <person name="Geller-Mcgrath D.E."/>
            <person name="Sieber C.M.K."/>
            <person name="Emerson J.B."/>
            <person name="Anantharaman K."/>
            <person name="Thomas B.C."/>
            <person name="Malmstrom R."/>
            <person name="Stieglmeier M."/>
            <person name="Klingl A."/>
            <person name="Woyke T."/>
            <person name="Ryan C.M."/>
            <person name="Banfield J.F."/>
        </authorList>
    </citation>
    <scope>NUCLEOTIDE SEQUENCE [LARGE SCALE GENOMIC DNA]</scope>
</reference>